<proteinExistence type="predicted"/>
<dbReference type="InterPro" id="IPR004827">
    <property type="entry name" value="bZIP"/>
</dbReference>
<reference evidence="5 6" key="1">
    <citation type="submission" date="2024-02" db="EMBL/GenBank/DDBJ databases">
        <title>De novo assembly and annotation of 12 fungi associated with fruit tree decline syndrome in Ontario, Canada.</title>
        <authorList>
            <person name="Sulman M."/>
            <person name="Ellouze W."/>
            <person name="Ilyukhin E."/>
        </authorList>
    </citation>
    <scope>NUCLEOTIDE SEQUENCE [LARGE SCALE GENOMIC DNA]</scope>
    <source>
        <strain evidence="5 6">M169</strain>
    </source>
</reference>
<dbReference type="Gene3D" id="1.20.5.170">
    <property type="match status" value="1"/>
</dbReference>
<dbReference type="CDD" id="cd14688">
    <property type="entry name" value="bZIP_YAP"/>
    <property type="match status" value="1"/>
</dbReference>
<evidence type="ECO:0000259" key="4">
    <source>
        <dbReference type="PROSITE" id="PS50217"/>
    </source>
</evidence>
<evidence type="ECO:0000313" key="5">
    <source>
        <dbReference type="EMBL" id="KAK7714960.1"/>
    </source>
</evidence>
<name>A0ABR1NU02_DIAER</name>
<organism evidence="5 6">
    <name type="scientific">Diaporthe eres</name>
    <name type="common">Phomopsis oblonga</name>
    <dbReference type="NCBI Taxonomy" id="83184"/>
    <lineage>
        <taxon>Eukaryota</taxon>
        <taxon>Fungi</taxon>
        <taxon>Dikarya</taxon>
        <taxon>Ascomycota</taxon>
        <taxon>Pezizomycotina</taxon>
        <taxon>Sordariomycetes</taxon>
        <taxon>Sordariomycetidae</taxon>
        <taxon>Diaporthales</taxon>
        <taxon>Diaporthaceae</taxon>
        <taxon>Diaporthe</taxon>
        <taxon>Diaporthe eres species complex</taxon>
    </lineage>
</organism>
<accession>A0ABR1NU02</accession>
<dbReference type="InterPro" id="IPR050936">
    <property type="entry name" value="AP-1-like"/>
</dbReference>
<feature type="region of interest" description="Disordered" evidence="3">
    <location>
        <begin position="1"/>
        <end position="66"/>
    </location>
</feature>
<dbReference type="SUPFAM" id="SSF57959">
    <property type="entry name" value="Leucine zipper domain"/>
    <property type="match status" value="1"/>
</dbReference>
<dbReference type="SMART" id="SM00338">
    <property type="entry name" value="BRLZ"/>
    <property type="match status" value="1"/>
</dbReference>
<dbReference type="Proteomes" id="UP001430848">
    <property type="component" value="Unassembled WGS sequence"/>
</dbReference>
<dbReference type="PROSITE" id="PS00036">
    <property type="entry name" value="BZIP_BASIC"/>
    <property type="match status" value="1"/>
</dbReference>
<feature type="compositionally biased region" description="Basic and acidic residues" evidence="3">
    <location>
        <begin position="38"/>
        <end position="47"/>
    </location>
</feature>
<dbReference type="InterPro" id="IPR046347">
    <property type="entry name" value="bZIP_sf"/>
</dbReference>
<gene>
    <name evidence="5" type="ORF">SLS63_011556</name>
</gene>
<keyword evidence="2" id="KW-0539">Nucleus</keyword>
<evidence type="ECO:0000313" key="6">
    <source>
        <dbReference type="Proteomes" id="UP001430848"/>
    </source>
</evidence>
<dbReference type="EMBL" id="JAKNSF020000111">
    <property type="protein sequence ID" value="KAK7714960.1"/>
    <property type="molecule type" value="Genomic_DNA"/>
</dbReference>
<feature type="region of interest" description="Disordered" evidence="3">
    <location>
        <begin position="120"/>
        <end position="170"/>
    </location>
</feature>
<comment type="subcellular location">
    <subcellularLocation>
        <location evidence="1">Nucleus</location>
    </subcellularLocation>
</comment>
<evidence type="ECO:0000256" key="1">
    <source>
        <dbReference type="ARBA" id="ARBA00004123"/>
    </source>
</evidence>
<feature type="domain" description="BZIP" evidence="4">
    <location>
        <begin position="44"/>
        <end position="103"/>
    </location>
</feature>
<dbReference type="PANTHER" id="PTHR40621:SF6">
    <property type="entry name" value="AP-1-LIKE TRANSCRIPTION FACTOR YAP1-RELATED"/>
    <property type="match status" value="1"/>
</dbReference>
<dbReference type="PANTHER" id="PTHR40621">
    <property type="entry name" value="TRANSCRIPTION FACTOR KAPC-RELATED"/>
    <property type="match status" value="1"/>
</dbReference>
<dbReference type="Pfam" id="PF00170">
    <property type="entry name" value="bZIP_1"/>
    <property type="match status" value="1"/>
</dbReference>
<protein>
    <recommendedName>
        <fullName evidence="4">BZIP domain-containing protein</fullName>
    </recommendedName>
</protein>
<evidence type="ECO:0000256" key="3">
    <source>
        <dbReference type="SAM" id="MobiDB-lite"/>
    </source>
</evidence>
<comment type="caution">
    <text evidence="5">The sequence shown here is derived from an EMBL/GenBank/DDBJ whole genome shotgun (WGS) entry which is preliminary data.</text>
</comment>
<sequence>MPSSKYGSGSGGGSDPFKNSTSGSMSKKLKEPKKKRGDSKNKEEEHASRRRTQNRASQRAYRERRENRLQELEAQVQEAEMLNQTLTAAYQELRAEMDSLQAEKAQEQYYASMAAAQAGPSSYDASYGTPASGGGSAGYGQQQADPSLWAYDSNWVPEEWDDGGSGGQQY</sequence>
<dbReference type="PROSITE" id="PS50217">
    <property type="entry name" value="BZIP"/>
    <property type="match status" value="1"/>
</dbReference>
<keyword evidence="6" id="KW-1185">Reference proteome</keyword>
<evidence type="ECO:0000256" key="2">
    <source>
        <dbReference type="ARBA" id="ARBA00023242"/>
    </source>
</evidence>